<proteinExistence type="predicted"/>
<accession>A0ACD3AFN2</accession>
<dbReference type="EMBL" id="ML208512">
    <property type="protein sequence ID" value="TFK63652.1"/>
    <property type="molecule type" value="Genomic_DNA"/>
</dbReference>
<gene>
    <name evidence="1" type="ORF">BDN72DRAFT_861953</name>
</gene>
<reference evidence="1 2" key="1">
    <citation type="journal article" date="2019" name="Nat. Ecol. Evol.">
        <title>Megaphylogeny resolves global patterns of mushroom evolution.</title>
        <authorList>
            <person name="Varga T."/>
            <person name="Krizsan K."/>
            <person name="Foldi C."/>
            <person name="Dima B."/>
            <person name="Sanchez-Garcia M."/>
            <person name="Sanchez-Ramirez S."/>
            <person name="Szollosi G.J."/>
            <person name="Szarkandi J.G."/>
            <person name="Papp V."/>
            <person name="Albert L."/>
            <person name="Andreopoulos W."/>
            <person name="Angelini C."/>
            <person name="Antonin V."/>
            <person name="Barry K.W."/>
            <person name="Bougher N.L."/>
            <person name="Buchanan P."/>
            <person name="Buyck B."/>
            <person name="Bense V."/>
            <person name="Catcheside P."/>
            <person name="Chovatia M."/>
            <person name="Cooper J."/>
            <person name="Damon W."/>
            <person name="Desjardin D."/>
            <person name="Finy P."/>
            <person name="Geml J."/>
            <person name="Haridas S."/>
            <person name="Hughes K."/>
            <person name="Justo A."/>
            <person name="Karasinski D."/>
            <person name="Kautmanova I."/>
            <person name="Kiss B."/>
            <person name="Kocsube S."/>
            <person name="Kotiranta H."/>
            <person name="LaButti K.M."/>
            <person name="Lechner B.E."/>
            <person name="Liimatainen K."/>
            <person name="Lipzen A."/>
            <person name="Lukacs Z."/>
            <person name="Mihaltcheva S."/>
            <person name="Morgado L.N."/>
            <person name="Niskanen T."/>
            <person name="Noordeloos M.E."/>
            <person name="Ohm R.A."/>
            <person name="Ortiz-Santana B."/>
            <person name="Ovrebo C."/>
            <person name="Racz N."/>
            <person name="Riley R."/>
            <person name="Savchenko A."/>
            <person name="Shiryaev A."/>
            <person name="Soop K."/>
            <person name="Spirin V."/>
            <person name="Szebenyi C."/>
            <person name="Tomsovsky M."/>
            <person name="Tulloss R.E."/>
            <person name="Uehling J."/>
            <person name="Grigoriev I.V."/>
            <person name="Vagvolgyi C."/>
            <person name="Papp T."/>
            <person name="Martin F.M."/>
            <person name="Miettinen O."/>
            <person name="Hibbett D.S."/>
            <person name="Nagy L.G."/>
        </authorList>
    </citation>
    <scope>NUCLEOTIDE SEQUENCE [LARGE SCALE GENOMIC DNA]</scope>
    <source>
        <strain evidence="1 2">NL-1719</strain>
    </source>
</reference>
<name>A0ACD3AFN2_9AGAR</name>
<evidence type="ECO:0000313" key="1">
    <source>
        <dbReference type="EMBL" id="TFK63652.1"/>
    </source>
</evidence>
<organism evidence="1 2">
    <name type="scientific">Pluteus cervinus</name>
    <dbReference type="NCBI Taxonomy" id="181527"/>
    <lineage>
        <taxon>Eukaryota</taxon>
        <taxon>Fungi</taxon>
        <taxon>Dikarya</taxon>
        <taxon>Basidiomycota</taxon>
        <taxon>Agaricomycotina</taxon>
        <taxon>Agaricomycetes</taxon>
        <taxon>Agaricomycetidae</taxon>
        <taxon>Agaricales</taxon>
        <taxon>Pluteineae</taxon>
        <taxon>Pluteaceae</taxon>
        <taxon>Pluteus</taxon>
    </lineage>
</organism>
<sequence length="324" mass="35408">MTTKLTCLLECADEDLYVYSYSIGLELGGWSEEFEVLYSVDVGCICGGCEKDKWSRTQLLRKSNSKAWGWKKNGCVHHGVHNYRAGDKHRTWVLGGGADLLQWGLVPPNGSEVDVAVDVLSIVPTQTPSLYFPGGGDEIHGVCCRGTRNISAGIWLGFVKCGKSDKFWGDAKEAELPTVGWSSQVDRTLESSGLESKFRVYSVKSVLSFSRGASVELIIAYTQQSDGVVVVIGGYYDAGGKHAVWIEPDLEIGELGKDWRGLGAGFGVEMLWPCCEFSRVNYAVASGWWSSHVSYRGACGAFGHRAATSLVAVDVEEWPREIQV</sequence>
<evidence type="ECO:0000313" key="2">
    <source>
        <dbReference type="Proteomes" id="UP000308600"/>
    </source>
</evidence>
<dbReference type="Proteomes" id="UP000308600">
    <property type="component" value="Unassembled WGS sequence"/>
</dbReference>
<keyword evidence="2" id="KW-1185">Reference proteome</keyword>
<protein>
    <submittedName>
        <fullName evidence="1">Uncharacterized protein</fullName>
    </submittedName>
</protein>